<feature type="transmembrane region" description="Helical" evidence="2">
    <location>
        <begin position="46"/>
        <end position="63"/>
    </location>
</feature>
<dbReference type="EMBL" id="BLAB01000002">
    <property type="protein sequence ID" value="GER94919.1"/>
    <property type="molecule type" value="Genomic_DNA"/>
</dbReference>
<feature type="compositionally biased region" description="Basic and acidic residues" evidence="1">
    <location>
        <begin position="122"/>
        <end position="145"/>
    </location>
</feature>
<dbReference type="EMBL" id="BLAB01000001">
    <property type="protein sequence ID" value="GER94874.1"/>
    <property type="molecule type" value="Genomic_DNA"/>
</dbReference>
<keyword evidence="2" id="KW-0812">Transmembrane</keyword>
<name>A0A5J4L020_9ZZZZ</name>
<feature type="compositionally biased region" description="Low complexity" evidence="1">
    <location>
        <begin position="169"/>
        <end position="189"/>
    </location>
</feature>
<accession>A0A5J4L020</accession>
<dbReference type="Pfam" id="PF03743">
    <property type="entry name" value="TrbI"/>
    <property type="match status" value="1"/>
</dbReference>
<dbReference type="CDD" id="cd16430">
    <property type="entry name" value="TraB"/>
    <property type="match status" value="1"/>
</dbReference>
<evidence type="ECO:0008006" key="5">
    <source>
        <dbReference type="Google" id="ProtNLM"/>
    </source>
</evidence>
<evidence type="ECO:0000256" key="2">
    <source>
        <dbReference type="SAM" id="Phobius"/>
    </source>
</evidence>
<evidence type="ECO:0000313" key="3">
    <source>
        <dbReference type="EMBL" id="GER94874.1"/>
    </source>
</evidence>
<dbReference type="AlphaFoldDB" id="A0A5J4L020"/>
<organism evidence="3">
    <name type="scientific">hot springs metagenome</name>
    <dbReference type="NCBI Taxonomy" id="433727"/>
    <lineage>
        <taxon>unclassified sequences</taxon>
        <taxon>metagenomes</taxon>
        <taxon>ecological metagenomes</taxon>
    </lineage>
</organism>
<reference evidence="3" key="1">
    <citation type="submission" date="2019-10" db="EMBL/GenBank/DDBJ databases">
        <title>Metagenomic sequencing of thiosulfate-disproportionating enrichment culture.</title>
        <authorList>
            <person name="Umezawa K."/>
            <person name="Kojima H."/>
            <person name="Fukui M."/>
        </authorList>
    </citation>
    <scope>NUCLEOTIDE SEQUENCE</scope>
    <source>
        <strain evidence="3">45J</strain>
    </source>
</reference>
<gene>
    <name evidence="3" type="ORF">A45J_2640</name>
    <name evidence="4" type="ORF">A45J_2685</name>
</gene>
<evidence type="ECO:0000313" key="4">
    <source>
        <dbReference type="EMBL" id="GER94919.1"/>
    </source>
</evidence>
<feature type="compositionally biased region" description="Basic and acidic residues" evidence="1">
    <location>
        <begin position="194"/>
        <end position="211"/>
    </location>
</feature>
<protein>
    <recommendedName>
        <fullName evidence="5">Conjugal transfer protein TraB</fullName>
    </recommendedName>
</protein>
<comment type="caution">
    <text evidence="3">The sequence shown here is derived from an EMBL/GenBank/DDBJ whole genome shotgun (WGS) entry which is preliminary data.</text>
</comment>
<keyword evidence="2" id="KW-1133">Transmembrane helix</keyword>
<sequence length="455" mass="50204">MIDKITKIFKRPQNAGDIVENAQAQDGQSIKLQTVEERVASRRNKAIIVITAVIGLILIAMSVKDMLMPFITGDAARKKQEDQRKVKLLEPPKGAKQGEITDTVKLSDDWRTVVEKKIDELEKKHQQSEKEKDELKEQLKKEKQKGANTKEGYPQKSLKEMAPIPNKNSQVSPEQQQQQQKKAEPVVQPTFRSIEFKFDKPEAKKTSATDTQKAADSKVDSIDLPIGIVVGLTINGMDAPTFQWGQQDPQPLLITIEDKMITAMNEEIDLKGCMVLSSAHGAVSAEKAMPRLVKMNCRDKNGNLYAGSVKGWILGDDGKVGITGRLVSRQGSVLAKTFWADVLSLGGSYLRQSATATSLSPLGAIETTKQDGEQLLKSAGGQAIERTSGRISQFFIKIAEQIYPVVEVMPGRKVTVLFEGGRLTRVTKDNFMKVTDIAQNGASAKDMKEDKNVNK</sequence>
<keyword evidence="2" id="KW-0472">Membrane</keyword>
<evidence type="ECO:0000256" key="1">
    <source>
        <dbReference type="SAM" id="MobiDB-lite"/>
    </source>
</evidence>
<proteinExistence type="predicted"/>
<dbReference type="InterPro" id="IPR005498">
    <property type="entry name" value="T4SS_VirB10/TraB/TrbI"/>
</dbReference>
<feature type="region of interest" description="Disordered" evidence="1">
    <location>
        <begin position="122"/>
        <end position="211"/>
    </location>
</feature>